<dbReference type="EMBL" id="JBEAFC010000007">
    <property type="protein sequence ID" value="KAL1548950.1"/>
    <property type="molecule type" value="Genomic_DNA"/>
</dbReference>
<dbReference type="Proteomes" id="UP001567538">
    <property type="component" value="Unassembled WGS sequence"/>
</dbReference>
<keyword evidence="2" id="KW-1185">Reference proteome</keyword>
<accession>A0ABD1GXR2</accession>
<proteinExistence type="predicted"/>
<evidence type="ECO:0000313" key="1">
    <source>
        <dbReference type="EMBL" id="KAL1548950.1"/>
    </source>
</evidence>
<reference evidence="1 2" key="1">
    <citation type="submission" date="2024-06" db="EMBL/GenBank/DDBJ databases">
        <title>A chromosome level genome sequence of Diviner's sage (Salvia divinorum).</title>
        <authorList>
            <person name="Ford S.A."/>
            <person name="Ro D.-K."/>
            <person name="Ness R.W."/>
            <person name="Phillips M.A."/>
        </authorList>
    </citation>
    <scope>NUCLEOTIDE SEQUENCE [LARGE SCALE GENOMIC DNA]</scope>
    <source>
        <strain evidence="1">SAF-2024a</strain>
        <tissue evidence="1">Leaf</tissue>
    </source>
</reference>
<sequence>MLLSVNFTTISPATLVACDEYFLQRPDKVGRANLSTLQKCTLELRQLANGTTTNSFDDLRKTHSQKTSTASGCGCNSAMARFSFSSLTACPWNKFKAHQRMRSIHTHSQRQRSIP</sequence>
<gene>
    <name evidence="1" type="ORF">AAHA92_17122</name>
</gene>
<evidence type="ECO:0000313" key="2">
    <source>
        <dbReference type="Proteomes" id="UP001567538"/>
    </source>
</evidence>
<dbReference type="AlphaFoldDB" id="A0ABD1GXR2"/>
<comment type="caution">
    <text evidence="1">The sequence shown here is derived from an EMBL/GenBank/DDBJ whole genome shotgun (WGS) entry which is preliminary data.</text>
</comment>
<protein>
    <submittedName>
        <fullName evidence="1">Uncharacterized protein</fullName>
    </submittedName>
</protein>
<organism evidence="1 2">
    <name type="scientific">Salvia divinorum</name>
    <name type="common">Maria pastora</name>
    <name type="synonym">Diviner's sage</name>
    <dbReference type="NCBI Taxonomy" id="28513"/>
    <lineage>
        <taxon>Eukaryota</taxon>
        <taxon>Viridiplantae</taxon>
        <taxon>Streptophyta</taxon>
        <taxon>Embryophyta</taxon>
        <taxon>Tracheophyta</taxon>
        <taxon>Spermatophyta</taxon>
        <taxon>Magnoliopsida</taxon>
        <taxon>eudicotyledons</taxon>
        <taxon>Gunneridae</taxon>
        <taxon>Pentapetalae</taxon>
        <taxon>asterids</taxon>
        <taxon>lamiids</taxon>
        <taxon>Lamiales</taxon>
        <taxon>Lamiaceae</taxon>
        <taxon>Nepetoideae</taxon>
        <taxon>Mentheae</taxon>
        <taxon>Salviinae</taxon>
        <taxon>Salvia</taxon>
        <taxon>Salvia subgen. Calosphace</taxon>
    </lineage>
</organism>
<name>A0ABD1GXR2_SALDI</name>